<accession>A0A556APJ7</accession>
<sequence>MALQQISRIVSTSGDTWADLVTGAATVTSLVLANKGITPSRVGVRIYKANATSSLIVPGDELAGGASARLRLPAVVLEAGDKLQVRSLGGVDWTASGATV</sequence>
<dbReference type="AlphaFoldDB" id="A0A556APJ7"/>
<organism evidence="1 2">
    <name type="scientific">Verticiella sediminum</name>
    <dbReference type="NCBI Taxonomy" id="1247510"/>
    <lineage>
        <taxon>Bacteria</taxon>
        <taxon>Pseudomonadati</taxon>
        <taxon>Pseudomonadota</taxon>
        <taxon>Betaproteobacteria</taxon>
        <taxon>Burkholderiales</taxon>
        <taxon>Alcaligenaceae</taxon>
        <taxon>Verticiella</taxon>
    </lineage>
</organism>
<dbReference type="Proteomes" id="UP000318405">
    <property type="component" value="Unassembled WGS sequence"/>
</dbReference>
<keyword evidence="2" id="KW-1185">Reference proteome</keyword>
<proteinExistence type="predicted"/>
<evidence type="ECO:0000313" key="1">
    <source>
        <dbReference type="EMBL" id="TSH94796.1"/>
    </source>
</evidence>
<comment type="caution">
    <text evidence="1">The sequence shown here is derived from an EMBL/GenBank/DDBJ whole genome shotgun (WGS) entry which is preliminary data.</text>
</comment>
<dbReference type="RefSeq" id="WP_143948442.1">
    <property type="nucleotide sequence ID" value="NZ_BAABMB010000001.1"/>
</dbReference>
<reference evidence="1 2" key="1">
    <citation type="submission" date="2019-07" db="EMBL/GenBank/DDBJ databases">
        <title>Qingshengfaniella alkalisoli gen. nov., sp. nov., isolated from saline soil.</title>
        <authorList>
            <person name="Xu L."/>
            <person name="Huang X.-X."/>
            <person name="Sun J.-Q."/>
        </authorList>
    </citation>
    <scope>NUCLEOTIDE SEQUENCE [LARGE SCALE GENOMIC DNA]</scope>
    <source>
        <strain evidence="1 2">DSM 27279</strain>
    </source>
</reference>
<name>A0A556APJ7_9BURK</name>
<gene>
    <name evidence="1" type="ORF">FOZ76_11675</name>
</gene>
<evidence type="ECO:0000313" key="2">
    <source>
        <dbReference type="Proteomes" id="UP000318405"/>
    </source>
</evidence>
<protein>
    <submittedName>
        <fullName evidence="1">Uncharacterized protein</fullName>
    </submittedName>
</protein>
<dbReference type="EMBL" id="VLTJ01000023">
    <property type="protein sequence ID" value="TSH94796.1"/>
    <property type="molecule type" value="Genomic_DNA"/>
</dbReference>